<organism evidence="2 3">
    <name type="scientific">Capnocytophaga cynodegmi</name>
    <dbReference type="NCBI Taxonomy" id="28189"/>
    <lineage>
        <taxon>Bacteria</taxon>
        <taxon>Pseudomonadati</taxon>
        <taxon>Bacteroidota</taxon>
        <taxon>Flavobacteriia</taxon>
        <taxon>Flavobacteriales</taxon>
        <taxon>Flavobacteriaceae</taxon>
        <taxon>Capnocytophaga</taxon>
    </lineage>
</organism>
<evidence type="ECO:0000313" key="2">
    <source>
        <dbReference type="EMBL" id="CEN38486.1"/>
    </source>
</evidence>
<evidence type="ECO:0008006" key="4">
    <source>
        <dbReference type="Google" id="ProtNLM"/>
    </source>
</evidence>
<dbReference type="AlphaFoldDB" id="A0A0B7H616"/>
<name>A0A0B7H616_9FLAO</name>
<feature type="signal peptide" evidence="1">
    <location>
        <begin position="1"/>
        <end position="21"/>
    </location>
</feature>
<dbReference type="Pfam" id="PF08309">
    <property type="entry name" value="LVIVD"/>
    <property type="match status" value="2"/>
</dbReference>
<proteinExistence type="predicted"/>
<evidence type="ECO:0000313" key="3">
    <source>
        <dbReference type="Proteomes" id="UP000038083"/>
    </source>
</evidence>
<dbReference type="PROSITE" id="PS51257">
    <property type="entry name" value="PROKAR_LIPOPROTEIN"/>
    <property type="match status" value="1"/>
</dbReference>
<dbReference type="EMBL" id="CDOG01000023">
    <property type="protein sequence ID" value="CEN38486.1"/>
    <property type="molecule type" value="Genomic_DNA"/>
</dbReference>
<dbReference type="SUPFAM" id="SSF101908">
    <property type="entry name" value="Putative isomerase YbhE"/>
    <property type="match status" value="1"/>
</dbReference>
<gene>
    <name evidence="2" type="ORF">CCYN74_30175</name>
</gene>
<accession>A0A0B7H616</accession>
<evidence type="ECO:0000256" key="1">
    <source>
        <dbReference type="SAM" id="SignalP"/>
    </source>
</evidence>
<protein>
    <recommendedName>
        <fullName evidence="4">LVIVD repeat-containing protein</fullName>
    </recommendedName>
</protein>
<keyword evidence="1" id="KW-0732">Signal</keyword>
<dbReference type="Proteomes" id="UP000038083">
    <property type="component" value="Unassembled WGS sequence"/>
</dbReference>
<dbReference type="OrthoDB" id="1521841at2"/>
<reference evidence="2 3" key="1">
    <citation type="submission" date="2015-01" db="EMBL/GenBank/DDBJ databases">
        <authorList>
            <person name="MANFREDI Pablo"/>
        </authorList>
    </citation>
    <scope>NUCLEOTIDE SEQUENCE [LARGE SCALE GENOMIC DNA]</scope>
    <source>
        <strain evidence="2 3">Ccy74</strain>
    </source>
</reference>
<dbReference type="RefSeq" id="WP_026193766.1">
    <property type="nucleotide sequence ID" value="NZ_CDOF01000016.1"/>
</dbReference>
<sequence length="245" mass="27769">MRKIFFVLLFVVMAISCSKESNNDAFTKSSDSVSGSLATFSLVGNYLYVVDSGRLNVFSVQNPTNPSKVNTIYVGFDIETLFSLNEFLFIGSRSGMYIYSIEKPESPEKLSEYRHFNACDPVVANASHAFVTLHSNSFCGNNLNVLQVYDIGNLKNPVKIHERNLTQPKGLALKGDYLVICDDDLKFFDIKNPANPTIVHSENKSFKDVIFYENKLFAFGEREITQYAWTKKDFSDLYVISTTRY</sequence>
<feature type="chain" id="PRO_5009757745" description="LVIVD repeat-containing protein" evidence="1">
    <location>
        <begin position="22"/>
        <end position="245"/>
    </location>
</feature>
<dbReference type="InterPro" id="IPR013211">
    <property type="entry name" value="LVIVD"/>
</dbReference>